<dbReference type="EC" id="6.3.5.2" evidence="2"/>
<dbReference type="InterPro" id="IPR029062">
    <property type="entry name" value="Class_I_gatase-like"/>
</dbReference>
<dbReference type="GO" id="GO:0003922">
    <property type="term" value="F:GMP synthase (glutamine-hydrolyzing) activity"/>
    <property type="evidence" value="ECO:0007669"/>
    <property type="project" value="UniProtKB-EC"/>
</dbReference>
<evidence type="ECO:0000259" key="1">
    <source>
        <dbReference type="Pfam" id="PF00117"/>
    </source>
</evidence>
<dbReference type="InterPro" id="IPR017926">
    <property type="entry name" value="GATASE"/>
</dbReference>
<accession>A0A7Y9FP60</accession>
<evidence type="ECO:0000313" key="2">
    <source>
        <dbReference type="EMBL" id="NYD90839.1"/>
    </source>
</evidence>
<dbReference type="EMBL" id="JACCBY010000003">
    <property type="protein sequence ID" value="NYD90839.1"/>
    <property type="molecule type" value="Genomic_DNA"/>
</dbReference>
<protein>
    <submittedName>
        <fullName evidence="2">GMP synthase (Glutamine-hydrolyzing)</fullName>
        <ecNumber evidence="2">6.3.5.2</ecNumber>
    </submittedName>
</protein>
<dbReference type="GO" id="GO:0005829">
    <property type="term" value="C:cytosol"/>
    <property type="evidence" value="ECO:0007669"/>
    <property type="project" value="TreeGrafter"/>
</dbReference>
<sequence length="288" mass="30986">MAAPLRLLVAESEPPAARDRRRESVGRSSGETFLKRLAGLVPGALCDRVKPADADSAAPDAGLDGYDGVILTGSPLHLYEDTPEARREIDFMRAVYRSGTPAFGSCAGLQVAVVAAGGAVRAMGERREAGFARRIVRRVGGQDHPLLAGRPAAYDVPAVHSDEVATLPGGGTLLASNGVTEVQAAEIRHDGGIFWGVQYHPEISLWEVAAALRRQADDLIDLGLARDALDVEMQAALVEALHREPKRRDLAWRLGLDEQVTDPHARMTELRNFLDRLVTPTRAARGRG</sequence>
<name>A0A7Y9FP60_9SPHN</name>
<organism evidence="2 3">
    <name type="scientific">Sphingomonas melonis</name>
    <dbReference type="NCBI Taxonomy" id="152682"/>
    <lineage>
        <taxon>Bacteria</taxon>
        <taxon>Pseudomonadati</taxon>
        <taxon>Pseudomonadota</taxon>
        <taxon>Alphaproteobacteria</taxon>
        <taxon>Sphingomonadales</taxon>
        <taxon>Sphingomonadaceae</taxon>
        <taxon>Sphingomonas</taxon>
    </lineage>
</organism>
<dbReference type="AlphaFoldDB" id="A0A7Y9FP60"/>
<gene>
    <name evidence="2" type="ORF">HD841_002636</name>
</gene>
<dbReference type="SUPFAM" id="SSF52317">
    <property type="entry name" value="Class I glutamine amidotransferase-like"/>
    <property type="match status" value="1"/>
</dbReference>
<dbReference type="PROSITE" id="PS51273">
    <property type="entry name" value="GATASE_TYPE_1"/>
    <property type="match status" value="1"/>
</dbReference>
<evidence type="ECO:0000313" key="3">
    <source>
        <dbReference type="Proteomes" id="UP000517753"/>
    </source>
</evidence>
<keyword evidence="3" id="KW-1185">Reference proteome</keyword>
<dbReference type="PANTHER" id="PTHR42695:SF5">
    <property type="entry name" value="GLUTAMINE AMIDOTRANSFERASE YLR126C-RELATED"/>
    <property type="match status" value="1"/>
</dbReference>
<dbReference type="InterPro" id="IPR044992">
    <property type="entry name" value="ChyE-like"/>
</dbReference>
<proteinExistence type="predicted"/>
<keyword evidence="2" id="KW-0436">Ligase</keyword>
<dbReference type="Gene3D" id="3.40.50.880">
    <property type="match status" value="1"/>
</dbReference>
<dbReference type="PANTHER" id="PTHR42695">
    <property type="entry name" value="GLUTAMINE AMIDOTRANSFERASE YLR126C-RELATED"/>
    <property type="match status" value="1"/>
</dbReference>
<reference evidence="2 3" key="1">
    <citation type="submission" date="2020-08" db="EMBL/GenBank/DDBJ databases">
        <title>The Agave Microbiome: Exploring the role of microbial communities in plant adaptations to desert environments.</title>
        <authorList>
            <person name="Partida-Martinez L.P."/>
        </authorList>
    </citation>
    <scope>NUCLEOTIDE SEQUENCE [LARGE SCALE GENOMIC DNA]</scope>
    <source>
        <strain evidence="2 3">AS2.3</strain>
    </source>
</reference>
<feature type="domain" description="Glutamine amidotransferase" evidence="1">
    <location>
        <begin position="52"/>
        <end position="205"/>
    </location>
</feature>
<comment type="caution">
    <text evidence="2">The sequence shown here is derived from an EMBL/GenBank/DDBJ whole genome shotgun (WGS) entry which is preliminary data.</text>
</comment>
<dbReference type="Proteomes" id="UP000517753">
    <property type="component" value="Unassembled WGS sequence"/>
</dbReference>
<dbReference type="Pfam" id="PF00117">
    <property type="entry name" value="GATase"/>
    <property type="match status" value="1"/>
</dbReference>